<feature type="domain" description="RRM" evidence="3">
    <location>
        <begin position="782"/>
        <end position="858"/>
    </location>
</feature>
<dbReference type="Gene3D" id="3.30.70.330">
    <property type="match status" value="1"/>
</dbReference>
<dbReference type="SUPFAM" id="SSF54928">
    <property type="entry name" value="RNA-binding domain, RBD"/>
    <property type="match status" value="1"/>
</dbReference>
<dbReference type="EMBL" id="JAYWIO010000002">
    <property type="protein sequence ID" value="KAK7283010.1"/>
    <property type="molecule type" value="Genomic_DNA"/>
</dbReference>
<evidence type="ECO:0000259" key="4">
    <source>
        <dbReference type="PROSITE" id="PS51038"/>
    </source>
</evidence>
<evidence type="ECO:0000259" key="3">
    <source>
        <dbReference type="PROSITE" id="PS50102"/>
    </source>
</evidence>
<organism evidence="5 6">
    <name type="scientific">Crotalaria pallida</name>
    <name type="common">Smooth rattlebox</name>
    <name type="synonym">Crotalaria striata</name>
    <dbReference type="NCBI Taxonomy" id="3830"/>
    <lineage>
        <taxon>Eukaryota</taxon>
        <taxon>Viridiplantae</taxon>
        <taxon>Streptophyta</taxon>
        <taxon>Embryophyta</taxon>
        <taxon>Tracheophyta</taxon>
        <taxon>Spermatophyta</taxon>
        <taxon>Magnoliopsida</taxon>
        <taxon>eudicotyledons</taxon>
        <taxon>Gunneridae</taxon>
        <taxon>Pentapetalae</taxon>
        <taxon>rosids</taxon>
        <taxon>fabids</taxon>
        <taxon>Fabales</taxon>
        <taxon>Fabaceae</taxon>
        <taxon>Papilionoideae</taxon>
        <taxon>50 kb inversion clade</taxon>
        <taxon>genistoids sensu lato</taxon>
        <taxon>core genistoids</taxon>
        <taxon>Crotalarieae</taxon>
        <taxon>Crotalaria</taxon>
    </lineage>
</organism>
<feature type="compositionally biased region" description="Basic and acidic residues" evidence="2">
    <location>
        <begin position="453"/>
        <end position="476"/>
    </location>
</feature>
<dbReference type="PROSITE" id="PS50102">
    <property type="entry name" value="RRM"/>
    <property type="match status" value="1"/>
</dbReference>
<dbReference type="Pfam" id="PF00076">
    <property type="entry name" value="RRM_1"/>
    <property type="match status" value="1"/>
</dbReference>
<evidence type="ECO:0000256" key="1">
    <source>
        <dbReference type="PROSITE-ProRule" id="PRU00176"/>
    </source>
</evidence>
<dbReference type="InterPro" id="IPR001025">
    <property type="entry name" value="BAH_dom"/>
</dbReference>
<dbReference type="FunFam" id="2.30.30.490:FF:000017">
    <property type="entry name" value="Bromo-adjacent homology (BAH) domain-containing protein"/>
    <property type="match status" value="1"/>
</dbReference>
<feature type="compositionally biased region" description="Polar residues" evidence="2">
    <location>
        <begin position="367"/>
        <end position="387"/>
    </location>
</feature>
<feature type="compositionally biased region" description="Basic and acidic residues" evidence="2">
    <location>
        <begin position="549"/>
        <end position="572"/>
    </location>
</feature>
<dbReference type="GO" id="GO:0003682">
    <property type="term" value="F:chromatin binding"/>
    <property type="evidence" value="ECO:0007669"/>
    <property type="project" value="InterPro"/>
</dbReference>
<evidence type="ECO:0000313" key="6">
    <source>
        <dbReference type="Proteomes" id="UP001372338"/>
    </source>
</evidence>
<dbReference type="InterPro" id="IPR012677">
    <property type="entry name" value="Nucleotide-bd_a/b_plait_sf"/>
</dbReference>
<dbReference type="Gene3D" id="2.30.30.490">
    <property type="match status" value="1"/>
</dbReference>
<evidence type="ECO:0000313" key="5">
    <source>
        <dbReference type="EMBL" id="KAK7283010.1"/>
    </source>
</evidence>
<feature type="compositionally biased region" description="Basic and acidic residues" evidence="2">
    <location>
        <begin position="597"/>
        <end position="620"/>
    </location>
</feature>
<comment type="caution">
    <text evidence="5">The sequence shown here is derived from an EMBL/GenBank/DDBJ whole genome shotgun (WGS) entry which is preliminary data.</text>
</comment>
<proteinExistence type="predicted"/>
<feature type="domain" description="BAH" evidence="4">
    <location>
        <begin position="116"/>
        <end position="241"/>
    </location>
</feature>
<feature type="compositionally biased region" description="Basic and acidic residues" evidence="2">
    <location>
        <begin position="501"/>
        <end position="524"/>
    </location>
</feature>
<sequence length="948" mass="107028">MQAQLQHQHSAFSPPPIVVRVSRCFNFVFSFNAHRLCRTLQDSTIQHHRKPSSLPPLLLHPFEFQGNRNSCVSPKYDMVEEGGNGEELEFEWGKKGNLGGKRKDVQFYVSFRYDGVDYNRFDSVYLYKEGEPEPFIGKITKIWENYDKSKKVKVLWFFRPSEIINYLEGVETLENELFLAYGDGLGLANINPLEAICGKCNVVCIAKDSRNPQASDEILKSAEFVFHRFFDVGKRKILDKIDDDKVADIDVKYIFNNLDSQKDVGVVKHVLDKKEGRENIIANNEVALLSQEDSQPLVGKANGKCFESFVRENDEAKRSSMEASTSKDKTMPQVKIKGNGVSKASFVKQKSSNELSHGSKDGEIREITNTADKQGNISIEMAVSTSKVDSEKGEGKVVEKTNKGSVEDKALEKEKPIDSIKLSNEKSKSNSGVRRHVFKDDDDKVVRQINKGSVEDKALEKEKPGDSTKVSNEKSKSNSQIQRDVSKDDRDMVVGQINKGLVEDKALEKEKPNDSTKVSNEKSKSNSQIRRHVSKDDEDKVVGQINKGLAEDKALEKEKSNDSTKVSNEKLKSNSQIQRHVSNDDMDKVGGKINKGLVEDKALEKEKLSDTTKVSKEKLKSNSQIRRHVSNDDEDKVVGQINKGSVKNKALEKEKHGDSIKVSNKKLKSNSQSRRVVSDDDDDDDDDAKKIALPSSNGKLQRPRDFCDGEEVPSKKLKHDKKPLELSDDKLRKNPSSDSSIVEQKLDRCASEVTRRPDTDRKRWFKGFPWEERMKTANEQGTLVLLENLDPSLTSEQVEDIILNGFNESCTAKVIQKTASSSPHSGQAFVIFKKRNVAELVVKKLNEGCFLTSNGRPLVGSTRSPRFPEKKTGFLGHHVVDHLRTQMQREMKDAVSTSHCSQPNNIEYDMALEWCLLEERADEAWRRLFKQQGEELKKVQAKLKSKSK</sequence>
<dbReference type="Proteomes" id="UP001372338">
    <property type="component" value="Unassembled WGS sequence"/>
</dbReference>
<keyword evidence="6" id="KW-1185">Reference proteome</keyword>
<feature type="compositionally biased region" description="Basic and acidic residues" evidence="2">
    <location>
        <begin position="388"/>
        <end position="428"/>
    </location>
</feature>
<gene>
    <name evidence="5" type="ORF">RIF29_12202</name>
</gene>
<feature type="compositionally biased region" description="Basic and acidic residues" evidence="2">
    <location>
        <begin position="581"/>
        <end position="590"/>
    </location>
</feature>
<dbReference type="PANTHER" id="PTHR47073:SF2">
    <property type="entry name" value="PROTEIN ANTI-SILENCING 1"/>
    <property type="match status" value="1"/>
</dbReference>
<dbReference type="InterPro" id="IPR043151">
    <property type="entry name" value="BAH_sf"/>
</dbReference>
<dbReference type="SMART" id="SM00439">
    <property type="entry name" value="BAH"/>
    <property type="match status" value="1"/>
</dbReference>
<dbReference type="CDD" id="cd00590">
    <property type="entry name" value="RRM_SF"/>
    <property type="match status" value="1"/>
</dbReference>
<accession>A0AAN9P0Y8</accession>
<dbReference type="GO" id="GO:0003723">
    <property type="term" value="F:RNA binding"/>
    <property type="evidence" value="ECO:0007669"/>
    <property type="project" value="UniProtKB-UniRule"/>
</dbReference>
<keyword evidence="1" id="KW-0694">RNA-binding</keyword>
<feature type="region of interest" description="Disordered" evidence="2">
    <location>
        <begin position="338"/>
        <end position="745"/>
    </location>
</feature>
<reference evidence="5 6" key="1">
    <citation type="submission" date="2024-01" db="EMBL/GenBank/DDBJ databases">
        <title>The genomes of 5 underutilized Papilionoideae crops provide insights into root nodulation and disease resistanc.</title>
        <authorList>
            <person name="Yuan L."/>
        </authorList>
    </citation>
    <scope>NUCLEOTIDE SEQUENCE [LARGE SCALE GENOMIC DNA]</scope>
    <source>
        <strain evidence="5">ZHUSHIDOU_FW_LH</strain>
        <tissue evidence="5">Leaf</tissue>
    </source>
</reference>
<protein>
    <recommendedName>
        <fullName evidence="7">BAH domain-containing protein</fullName>
    </recommendedName>
</protein>
<name>A0AAN9P0Y8_CROPI</name>
<dbReference type="AlphaFoldDB" id="A0AAN9P0Y8"/>
<dbReference type="PANTHER" id="PTHR47073">
    <property type="entry name" value="PROTEIN ANTI-SILENCING 1"/>
    <property type="match status" value="1"/>
</dbReference>
<feature type="compositionally biased region" description="Basic and acidic residues" evidence="2">
    <location>
        <begin position="357"/>
        <end position="366"/>
    </location>
</feature>
<feature type="compositionally biased region" description="Basic and acidic residues" evidence="2">
    <location>
        <begin position="722"/>
        <end position="732"/>
    </location>
</feature>
<dbReference type="PROSITE" id="PS51038">
    <property type="entry name" value="BAH"/>
    <property type="match status" value="1"/>
</dbReference>
<dbReference type="Pfam" id="PF01426">
    <property type="entry name" value="BAH"/>
    <property type="match status" value="1"/>
</dbReference>
<feature type="compositionally biased region" description="Basic and acidic residues" evidence="2">
    <location>
        <begin position="649"/>
        <end position="659"/>
    </location>
</feature>
<dbReference type="InterPro" id="IPR000504">
    <property type="entry name" value="RRM_dom"/>
</dbReference>
<evidence type="ECO:0000256" key="2">
    <source>
        <dbReference type="SAM" id="MobiDB-lite"/>
    </source>
</evidence>
<dbReference type="InterPro" id="IPR035979">
    <property type="entry name" value="RBD_domain_sf"/>
</dbReference>
<evidence type="ECO:0008006" key="7">
    <source>
        <dbReference type="Google" id="ProtNLM"/>
    </source>
</evidence>